<name>K4KHC7_SIMAS</name>
<evidence type="ECO:0000256" key="4">
    <source>
        <dbReference type="HAMAP-Rule" id="MF_00171"/>
    </source>
</evidence>
<dbReference type="InterPro" id="IPR020097">
    <property type="entry name" value="PsdUridine_synth_TruA_a/b_dom"/>
</dbReference>
<dbReference type="SUPFAM" id="SSF55120">
    <property type="entry name" value="Pseudouridine synthase"/>
    <property type="match status" value="1"/>
</dbReference>
<dbReference type="NCBIfam" id="TIGR00071">
    <property type="entry name" value="hisT_truA"/>
    <property type="match status" value="1"/>
</dbReference>
<evidence type="ECO:0000259" key="8">
    <source>
        <dbReference type="Pfam" id="PF01416"/>
    </source>
</evidence>
<comment type="similarity">
    <text evidence="1 4 7">Belongs to the tRNA pseudouridine synthase TruA family.</text>
</comment>
<evidence type="ECO:0000256" key="7">
    <source>
        <dbReference type="RuleBase" id="RU003792"/>
    </source>
</evidence>
<dbReference type="HOGENOM" id="CLU_014673_0_2_6"/>
<dbReference type="STRING" id="1117647.M5M_00590"/>
<dbReference type="KEGG" id="saga:M5M_00590"/>
<evidence type="ECO:0000256" key="2">
    <source>
        <dbReference type="ARBA" id="ARBA00022694"/>
    </source>
</evidence>
<keyword evidence="3 4" id="KW-0413">Isomerase</keyword>
<evidence type="ECO:0000256" key="3">
    <source>
        <dbReference type="ARBA" id="ARBA00023235"/>
    </source>
</evidence>
<dbReference type="eggNOG" id="COG0101">
    <property type="taxonomic scope" value="Bacteria"/>
</dbReference>
<dbReference type="InterPro" id="IPR020094">
    <property type="entry name" value="TruA/RsuA/RluB/E/F_N"/>
</dbReference>
<comment type="subunit">
    <text evidence="4">Homodimer.</text>
</comment>
<keyword evidence="10" id="KW-1185">Reference proteome</keyword>
<proteinExistence type="inferred from homology"/>
<evidence type="ECO:0000313" key="10">
    <source>
        <dbReference type="Proteomes" id="UP000000466"/>
    </source>
</evidence>
<comment type="catalytic activity">
    <reaction evidence="4 7">
        <text>uridine(38/39/40) in tRNA = pseudouridine(38/39/40) in tRNA</text>
        <dbReference type="Rhea" id="RHEA:22376"/>
        <dbReference type="Rhea" id="RHEA-COMP:10085"/>
        <dbReference type="Rhea" id="RHEA-COMP:10087"/>
        <dbReference type="ChEBI" id="CHEBI:65314"/>
        <dbReference type="ChEBI" id="CHEBI:65315"/>
        <dbReference type="EC" id="5.4.99.12"/>
    </reaction>
</comment>
<feature type="domain" description="Pseudouridine synthase I TruA alpha/beta" evidence="8">
    <location>
        <begin position="168"/>
        <end position="269"/>
    </location>
</feature>
<evidence type="ECO:0000256" key="6">
    <source>
        <dbReference type="PIRSR" id="PIRSR001430-2"/>
    </source>
</evidence>
<evidence type="ECO:0000256" key="1">
    <source>
        <dbReference type="ARBA" id="ARBA00009375"/>
    </source>
</evidence>
<feature type="domain" description="Pseudouridine synthase I TruA alpha/beta" evidence="8">
    <location>
        <begin position="32"/>
        <end position="127"/>
    </location>
</feature>
<dbReference type="Gene3D" id="3.30.70.660">
    <property type="entry name" value="Pseudouridine synthase I, catalytic domain, C-terminal subdomain"/>
    <property type="match status" value="1"/>
</dbReference>
<organism evidence="9 10">
    <name type="scientific">Simiduia agarivorans (strain DSM 21679 / JCM 13881 / BCRC 17597 / SA1)</name>
    <dbReference type="NCBI Taxonomy" id="1117647"/>
    <lineage>
        <taxon>Bacteria</taxon>
        <taxon>Pseudomonadati</taxon>
        <taxon>Pseudomonadota</taxon>
        <taxon>Gammaproteobacteria</taxon>
        <taxon>Cellvibrionales</taxon>
        <taxon>Cellvibrionaceae</taxon>
        <taxon>Simiduia</taxon>
    </lineage>
</organism>
<feature type="binding site" evidence="4 6">
    <location>
        <position position="134"/>
    </location>
    <ligand>
        <name>substrate</name>
    </ligand>
</feature>
<dbReference type="FunFam" id="3.30.70.580:FF:000001">
    <property type="entry name" value="tRNA pseudouridine synthase A"/>
    <property type="match status" value="1"/>
</dbReference>
<dbReference type="AlphaFoldDB" id="K4KHC7"/>
<accession>K4KHC7</accession>
<protein>
    <recommendedName>
        <fullName evidence="4">tRNA pseudouridine synthase A</fullName>
        <ecNumber evidence="4">5.4.99.12</ecNumber>
    </recommendedName>
    <alternativeName>
        <fullName evidence="4">tRNA pseudouridine(38-40) synthase</fullName>
    </alternativeName>
    <alternativeName>
        <fullName evidence="4">tRNA pseudouridylate synthase I</fullName>
    </alternativeName>
    <alternativeName>
        <fullName evidence="4">tRNA-uridine isomerase I</fullName>
    </alternativeName>
</protein>
<dbReference type="Proteomes" id="UP000000466">
    <property type="component" value="Chromosome"/>
</dbReference>
<dbReference type="CDD" id="cd02570">
    <property type="entry name" value="PseudoU_synth_EcTruA"/>
    <property type="match status" value="1"/>
</dbReference>
<dbReference type="HAMAP" id="MF_00171">
    <property type="entry name" value="TruA"/>
    <property type="match status" value="1"/>
</dbReference>
<dbReference type="PIRSF" id="PIRSF001430">
    <property type="entry name" value="tRNA_psdUrid_synth"/>
    <property type="match status" value="1"/>
</dbReference>
<dbReference type="PANTHER" id="PTHR11142">
    <property type="entry name" value="PSEUDOURIDYLATE SYNTHASE"/>
    <property type="match status" value="1"/>
</dbReference>
<dbReference type="Pfam" id="PF01416">
    <property type="entry name" value="PseudoU_synth_1"/>
    <property type="match status" value="2"/>
</dbReference>
<dbReference type="Gene3D" id="3.30.70.580">
    <property type="entry name" value="Pseudouridine synthase I, catalytic domain, N-terminal subdomain"/>
    <property type="match status" value="1"/>
</dbReference>
<comment type="function">
    <text evidence="4">Formation of pseudouridine at positions 38, 39 and 40 in the anticodon stem and loop of transfer RNAs.</text>
</comment>
<dbReference type="GO" id="GO:0031119">
    <property type="term" value="P:tRNA pseudouridine synthesis"/>
    <property type="evidence" value="ECO:0007669"/>
    <property type="project" value="UniProtKB-UniRule"/>
</dbReference>
<evidence type="ECO:0000256" key="5">
    <source>
        <dbReference type="PIRSR" id="PIRSR001430-1"/>
    </source>
</evidence>
<dbReference type="GO" id="GO:0160147">
    <property type="term" value="F:tRNA pseudouridine(38-40) synthase activity"/>
    <property type="evidence" value="ECO:0007669"/>
    <property type="project" value="UniProtKB-EC"/>
</dbReference>
<dbReference type="EMBL" id="CP003746">
    <property type="protein sequence ID" value="AFU97353.1"/>
    <property type="molecule type" value="Genomic_DNA"/>
</dbReference>
<sequence length="294" mass="32567">MQADQKIYTPNGEILPGMALPEGVRRVALALEYHGGSFRGFQQQEEGVPTVQAALQQALSKVANEPITLVCAGRTDACVHATHQVVHFDTRALRQPKAWTQGVNAHLPAGVAIKWAGEVPGEFHARFSARERTYRYVIYNSPTRPALMHDQLTWCREPLDLARMQAGAAHLIGEHDFNAFRAAQCQARHPVREIKRIDLARRGDLLVMEITANAFLHHMVRNIAGVLMRVGKGWAEPGWVAEVLASRDRTRAAETAPPYGLYLVHVAYPDTFSLPVFAPGPSFFPEGLGEFGHK</sequence>
<dbReference type="InterPro" id="IPR001406">
    <property type="entry name" value="PsdUridine_synth_TruA"/>
</dbReference>
<dbReference type="EC" id="5.4.99.12" evidence="4"/>
<reference evidence="9 10" key="1">
    <citation type="journal article" date="2013" name="Genome Announc.">
        <title>Complete genome sequence of Simiduia agarivorans SA1(T), a marine bacterium able to degrade a variety of polysaccharides.</title>
        <authorList>
            <person name="Lin S.Y."/>
            <person name="Shieh W.Y."/>
            <person name="Chen J.S."/>
            <person name="Tang S.L."/>
        </authorList>
    </citation>
    <scope>NUCLEOTIDE SEQUENCE [LARGE SCALE GENOMIC DNA]</scope>
    <source>
        <strain evidence="10">DSM 21679 / JCM 13881 / BCRC 17597 / SA1</strain>
    </source>
</reference>
<keyword evidence="2 4" id="KW-0819">tRNA processing</keyword>
<dbReference type="InterPro" id="IPR020103">
    <property type="entry name" value="PsdUridine_synth_cat_dom_sf"/>
</dbReference>
<dbReference type="PANTHER" id="PTHR11142:SF0">
    <property type="entry name" value="TRNA PSEUDOURIDINE SYNTHASE-LIKE 1"/>
    <property type="match status" value="1"/>
</dbReference>
<comment type="caution">
    <text evidence="4">Lacks conserved residue(s) required for the propagation of feature annotation.</text>
</comment>
<dbReference type="InterPro" id="IPR020095">
    <property type="entry name" value="PsdUridine_synth_TruA_C"/>
</dbReference>
<feature type="active site" description="Nucleophile" evidence="4 5">
    <location>
        <position position="76"/>
    </location>
</feature>
<gene>
    <name evidence="4" type="primary">truA</name>
    <name evidence="9" type="ordered locus">M5M_00590</name>
</gene>
<evidence type="ECO:0000313" key="9">
    <source>
        <dbReference type="EMBL" id="AFU97353.1"/>
    </source>
</evidence>
<dbReference type="GO" id="GO:0003723">
    <property type="term" value="F:RNA binding"/>
    <property type="evidence" value="ECO:0007669"/>
    <property type="project" value="InterPro"/>
</dbReference>